<dbReference type="PANTHER" id="PTHR43047:SF64">
    <property type="entry name" value="HISTIDINE KINASE CONTAINING CHEY-HOMOLOGOUS RECEIVER DOMAIN AND PAS DOMAIN-RELATED"/>
    <property type="match status" value="1"/>
</dbReference>
<keyword evidence="5 12" id="KW-0597">Phosphoprotein</keyword>
<dbReference type="InterPro" id="IPR035965">
    <property type="entry name" value="PAS-like_dom_sf"/>
</dbReference>
<dbReference type="InterPro" id="IPR036097">
    <property type="entry name" value="HisK_dim/P_sf"/>
</dbReference>
<evidence type="ECO:0000256" key="8">
    <source>
        <dbReference type="ARBA" id="ARBA00022777"/>
    </source>
</evidence>
<evidence type="ECO:0000259" key="14">
    <source>
        <dbReference type="PROSITE" id="PS50109"/>
    </source>
</evidence>
<keyword evidence="19" id="KW-1185">Reference proteome</keyword>
<dbReference type="PROSITE" id="PS50112">
    <property type="entry name" value="PAS"/>
    <property type="match status" value="1"/>
</dbReference>
<evidence type="ECO:0000256" key="7">
    <source>
        <dbReference type="ARBA" id="ARBA00022741"/>
    </source>
</evidence>
<name>A0A8J7LWL3_9RHOB</name>
<dbReference type="InterPro" id="IPR004358">
    <property type="entry name" value="Sig_transdc_His_kin-like_C"/>
</dbReference>
<evidence type="ECO:0000256" key="1">
    <source>
        <dbReference type="ARBA" id="ARBA00000085"/>
    </source>
</evidence>
<dbReference type="SUPFAM" id="SSF55874">
    <property type="entry name" value="ATPase domain of HSP90 chaperone/DNA topoisomerase II/histidine kinase"/>
    <property type="match status" value="1"/>
</dbReference>
<evidence type="ECO:0000256" key="12">
    <source>
        <dbReference type="PROSITE-ProRule" id="PRU00169"/>
    </source>
</evidence>
<dbReference type="EC" id="2.7.13.3" evidence="3"/>
<feature type="domain" description="Histidine kinase" evidence="14">
    <location>
        <begin position="357"/>
        <end position="575"/>
    </location>
</feature>
<evidence type="ECO:0000259" key="17">
    <source>
        <dbReference type="PROSITE" id="PS50113"/>
    </source>
</evidence>
<keyword evidence="7" id="KW-0547">Nucleotide-binding</keyword>
<dbReference type="InterPro" id="IPR036890">
    <property type="entry name" value="HATPase_C_sf"/>
</dbReference>
<dbReference type="GO" id="GO:0000155">
    <property type="term" value="F:phosphorelay sensor kinase activity"/>
    <property type="evidence" value="ECO:0007669"/>
    <property type="project" value="InterPro"/>
</dbReference>
<keyword evidence="4" id="KW-1003">Cell membrane</keyword>
<dbReference type="SUPFAM" id="SSF55785">
    <property type="entry name" value="PYP-like sensor domain (PAS domain)"/>
    <property type="match status" value="1"/>
</dbReference>
<feature type="modified residue" description="4-aspartylphosphate" evidence="12">
    <location>
        <position position="648"/>
    </location>
</feature>
<feature type="transmembrane region" description="Helical" evidence="13">
    <location>
        <begin position="172"/>
        <end position="193"/>
    </location>
</feature>
<keyword evidence="9" id="KW-0067">ATP-binding</keyword>
<protein>
    <recommendedName>
        <fullName evidence="3">histidine kinase</fullName>
        <ecNumber evidence="3">2.7.13.3</ecNumber>
    </recommendedName>
</protein>
<dbReference type="PROSITE" id="PS50110">
    <property type="entry name" value="RESPONSE_REGULATORY"/>
    <property type="match status" value="1"/>
</dbReference>
<feature type="domain" description="PAS" evidence="16">
    <location>
        <begin position="210"/>
        <end position="281"/>
    </location>
</feature>
<evidence type="ECO:0000259" key="15">
    <source>
        <dbReference type="PROSITE" id="PS50110"/>
    </source>
</evidence>
<dbReference type="PANTHER" id="PTHR43047">
    <property type="entry name" value="TWO-COMPONENT HISTIDINE PROTEIN KINASE"/>
    <property type="match status" value="1"/>
</dbReference>
<evidence type="ECO:0000256" key="9">
    <source>
        <dbReference type="ARBA" id="ARBA00022840"/>
    </source>
</evidence>
<keyword evidence="13" id="KW-1133">Transmembrane helix</keyword>
<dbReference type="InterPro" id="IPR000014">
    <property type="entry name" value="PAS"/>
</dbReference>
<dbReference type="SMART" id="SM00448">
    <property type="entry name" value="REC"/>
    <property type="match status" value="1"/>
</dbReference>
<evidence type="ECO:0000256" key="5">
    <source>
        <dbReference type="ARBA" id="ARBA00022553"/>
    </source>
</evidence>
<evidence type="ECO:0000256" key="6">
    <source>
        <dbReference type="ARBA" id="ARBA00022679"/>
    </source>
</evidence>
<gene>
    <name evidence="18" type="ORF">H1D41_12840</name>
</gene>
<evidence type="ECO:0000256" key="10">
    <source>
        <dbReference type="ARBA" id="ARBA00023012"/>
    </source>
</evidence>
<dbReference type="SMART" id="SM00388">
    <property type="entry name" value="HisKA"/>
    <property type="match status" value="1"/>
</dbReference>
<comment type="caution">
    <text evidence="18">The sequence shown here is derived from an EMBL/GenBank/DDBJ whole genome shotgun (WGS) entry which is preliminary data.</text>
</comment>
<dbReference type="Pfam" id="PF13426">
    <property type="entry name" value="PAS_9"/>
    <property type="match status" value="1"/>
</dbReference>
<dbReference type="EMBL" id="JADCKQ010000009">
    <property type="protein sequence ID" value="MBI1494527.1"/>
    <property type="molecule type" value="Genomic_DNA"/>
</dbReference>
<dbReference type="GO" id="GO:0005886">
    <property type="term" value="C:plasma membrane"/>
    <property type="evidence" value="ECO:0007669"/>
    <property type="project" value="UniProtKB-SubCell"/>
</dbReference>
<comment type="catalytic activity">
    <reaction evidence="1">
        <text>ATP + protein L-histidine = ADP + protein N-phospho-L-histidine.</text>
        <dbReference type="EC" id="2.7.13.3"/>
    </reaction>
</comment>
<dbReference type="CDD" id="cd00082">
    <property type="entry name" value="HisKA"/>
    <property type="match status" value="1"/>
</dbReference>
<dbReference type="CDD" id="cd16922">
    <property type="entry name" value="HATPase_EvgS-ArcB-TorS-like"/>
    <property type="match status" value="1"/>
</dbReference>
<dbReference type="Gene3D" id="3.40.50.2300">
    <property type="match status" value="1"/>
</dbReference>
<dbReference type="InterPro" id="IPR036641">
    <property type="entry name" value="HPT_dom_sf"/>
</dbReference>
<dbReference type="InterPro" id="IPR011006">
    <property type="entry name" value="CheY-like_superfamily"/>
</dbReference>
<evidence type="ECO:0000256" key="2">
    <source>
        <dbReference type="ARBA" id="ARBA00004236"/>
    </source>
</evidence>
<dbReference type="Pfam" id="PF00512">
    <property type="entry name" value="HisKA"/>
    <property type="match status" value="1"/>
</dbReference>
<comment type="subcellular location">
    <subcellularLocation>
        <location evidence="2">Cell membrane</location>
    </subcellularLocation>
</comment>
<evidence type="ECO:0000313" key="18">
    <source>
        <dbReference type="EMBL" id="MBI1494527.1"/>
    </source>
</evidence>
<sequence>MSRWRMFFVACMIVISVAFIAPLGRTVVADLESLSRAESDDISWNVAQVEIELLRMQNAAYAAMSGPESDFSSFRQRYDIFYSRMSTLSQSAFYRSLEGDSRAQGLFTSARAFLTTVTPVVDGPDDNLRARLPLIQTQIEVLRPMLRQLALIGLEHSVNQASARRDKLTSTLIRLAVASLSLVLVLGVGFVILQKLLRAREHILNENRIMRSRFEAVVSSSLNAVLVVDVHGKVIEFNGSAEAIFGYSRDEVIGEEMAELIVPEHLRDMHHRGMQRFLDTGEMKVIGAGRVRLEAMRKSGEIFPVELSISLAEAGGVRVFVSYLRDITQELKAEDELRNARDKALAGEKAKSELLTVMSHEMRTPLHGILGSLELIDQTAMDARQKRHLNSIAVSGELLLSHVNDVLDLSSLTAGNALPEQALFDLEGVVQNVVDSLLASAAQNENSLQINFLTPNLHTVQGHKSALQQCLVNLVGNAIKFTKNGTVTIEVEKLSQDDVFEIRVSDNGAGISPENLTRVFEEFVTLDATYARENTGTGLGLAITRRLVEAMGGEISVDSVLGEGSMFTVRLTLLSASPIGNLQRPQQNNSPAVNADGLRALIVDDNEINRLILVDILQDMKFDVAEAADGYEAIRQVAAGYFDVVFLDISMPGIDGIETLDRLRQLDVAWRDLPAIGVTAHVSPSDHDVILKADFSDLLLKPVDVPGLQKRLAMVLGLKSDTVPPANIDDQVHVFIRRFGSVKYDQSVLELKQGVTKLLRDFDQSPLLTPEIKQCAHKLAGSAAILGETKLHHVLQEIEACKNTEGLIECFNTLRTQNTTVDNADHGR</sequence>
<dbReference type="Gene3D" id="3.30.450.20">
    <property type="entry name" value="PAS domain"/>
    <property type="match status" value="1"/>
</dbReference>
<dbReference type="Proteomes" id="UP000640583">
    <property type="component" value="Unassembled WGS sequence"/>
</dbReference>
<dbReference type="NCBIfam" id="TIGR00229">
    <property type="entry name" value="sensory_box"/>
    <property type="match status" value="1"/>
</dbReference>
<keyword evidence="8" id="KW-0418">Kinase</keyword>
<dbReference type="CDD" id="cd17546">
    <property type="entry name" value="REC_hyHK_CKI1_RcsC-like"/>
    <property type="match status" value="1"/>
</dbReference>
<evidence type="ECO:0000313" key="19">
    <source>
        <dbReference type="Proteomes" id="UP000640583"/>
    </source>
</evidence>
<evidence type="ECO:0000256" key="3">
    <source>
        <dbReference type="ARBA" id="ARBA00012438"/>
    </source>
</evidence>
<feature type="domain" description="Response regulatory" evidence="15">
    <location>
        <begin position="599"/>
        <end position="716"/>
    </location>
</feature>
<dbReference type="Pfam" id="PF00072">
    <property type="entry name" value="Response_reg"/>
    <property type="match status" value="1"/>
</dbReference>
<dbReference type="PROSITE" id="PS50109">
    <property type="entry name" value="HIS_KIN"/>
    <property type="match status" value="1"/>
</dbReference>
<dbReference type="CDD" id="cd00130">
    <property type="entry name" value="PAS"/>
    <property type="match status" value="1"/>
</dbReference>
<keyword evidence="6" id="KW-0808">Transferase</keyword>
<keyword evidence="10" id="KW-0902">Two-component regulatory system</keyword>
<dbReference type="SUPFAM" id="SSF47226">
    <property type="entry name" value="Histidine-containing phosphotransfer domain, HPT domain"/>
    <property type="match status" value="1"/>
</dbReference>
<dbReference type="InterPro" id="IPR003661">
    <property type="entry name" value="HisK_dim/P_dom"/>
</dbReference>
<dbReference type="InterPro" id="IPR005467">
    <property type="entry name" value="His_kinase_dom"/>
</dbReference>
<dbReference type="PROSITE" id="PS50113">
    <property type="entry name" value="PAC"/>
    <property type="match status" value="1"/>
</dbReference>
<dbReference type="SMART" id="SM00091">
    <property type="entry name" value="PAS"/>
    <property type="match status" value="1"/>
</dbReference>
<dbReference type="InterPro" id="IPR001789">
    <property type="entry name" value="Sig_transdc_resp-reg_receiver"/>
</dbReference>
<evidence type="ECO:0000256" key="11">
    <source>
        <dbReference type="ARBA" id="ARBA00023136"/>
    </source>
</evidence>
<dbReference type="PRINTS" id="PR00344">
    <property type="entry name" value="BCTRLSENSOR"/>
</dbReference>
<dbReference type="FunFam" id="3.30.565.10:FF:000023">
    <property type="entry name" value="PAS domain-containing sensor histidine kinase"/>
    <property type="match status" value="1"/>
</dbReference>
<dbReference type="SMART" id="SM00387">
    <property type="entry name" value="HATPase_c"/>
    <property type="match status" value="1"/>
</dbReference>
<dbReference type="Gene3D" id="1.10.287.130">
    <property type="match status" value="1"/>
</dbReference>
<reference evidence="18" key="1">
    <citation type="submission" date="2020-10" db="EMBL/GenBank/DDBJ databases">
        <title>Paenihalocynthiibacter styelae gen. nov., sp. nov., isolated from stalked sea squirt Styela clava.</title>
        <authorList>
            <person name="Kim Y.-O."/>
            <person name="Yoon J.-H."/>
        </authorList>
    </citation>
    <scope>NUCLEOTIDE SEQUENCE</scope>
    <source>
        <strain evidence="18">MYP1-1</strain>
    </source>
</reference>
<dbReference type="Gene3D" id="3.30.565.10">
    <property type="entry name" value="Histidine kinase-like ATPase, C-terminal domain"/>
    <property type="match status" value="1"/>
</dbReference>
<evidence type="ECO:0000259" key="16">
    <source>
        <dbReference type="PROSITE" id="PS50112"/>
    </source>
</evidence>
<accession>A0A8J7LWL3</accession>
<evidence type="ECO:0000256" key="4">
    <source>
        <dbReference type="ARBA" id="ARBA00022475"/>
    </source>
</evidence>
<dbReference type="InterPro" id="IPR003594">
    <property type="entry name" value="HATPase_dom"/>
</dbReference>
<keyword evidence="13" id="KW-0812">Transmembrane</keyword>
<proteinExistence type="predicted"/>
<dbReference type="SUPFAM" id="SSF52172">
    <property type="entry name" value="CheY-like"/>
    <property type="match status" value="1"/>
</dbReference>
<dbReference type="AlphaFoldDB" id="A0A8J7LWL3"/>
<organism evidence="18 19">
    <name type="scientific">Halocynthiibacter styelae</name>
    <dbReference type="NCBI Taxonomy" id="2761955"/>
    <lineage>
        <taxon>Bacteria</taxon>
        <taxon>Pseudomonadati</taxon>
        <taxon>Pseudomonadota</taxon>
        <taxon>Alphaproteobacteria</taxon>
        <taxon>Rhodobacterales</taxon>
        <taxon>Paracoccaceae</taxon>
        <taxon>Halocynthiibacter</taxon>
    </lineage>
</organism>
<dbReference type="GO" id="GO:0005524">
    <property type="term" value="F:ATP binding"/>
    <property type="evidence" value="ECO:0007669"/>
    <property type="project" value="UniProtKB-KW"/>
</dbReference>
<evidence type="ECO:0000256" key="13">
    <source>
        <dbReference type="SAM" id="Phobius"/>
    </source>
</evidence>
<keyword evidence="11 13" id="KW-0472">Membrane</keyword>
<dbReference type="SUPFAM" id="SSF47384">
    <property type="entry name" value="Homodimeric domain of signal transducing histidine kinase"/>
    <property type="match status" value="1"/>
</dbReference>
<feature type="domain" description="PAC" evidence="17">
    <location>
        <begin position="289"/>
        <end position="339"/>
    </location>
</feature>
<dbReference type="InterPro" id="IPR000700">
    <property type="entry name" value="PAS-assoc_C"/>
</dbReference>
<feature type="transmembrane region" description="Helical" evidence="13">
    <location>
        <begin position="6"/>
        <end position="28"/>
    </location>
</feature>
<dbReference type="Pfam" id="PF02518">
    <property type="entry name" value="HATPase_c"/>
    <property type="match status" value="1"/>
</dbReference>